<proteinExistence type="inferred from homology"/>
<feature type="domain" description="RsbT co-antagonist protein RsbRD N-terminal" evidence="3">
    <location>
        <begin position="30"/>
        <end position="151"/>
    </location>
</feature>
<name>H0E6N3_9ACTN</name>
<dbReference type="PANTHER" id="PTHR33744">
    <property type="entry name" value="CARBOHYDRATE DIACID REGULATOR"/>
    <property type="match status" value="1"/>
</dbReference>
<organism evidence="5 6">
    <name type="scientific">Patulibacter medicamentivorans</name>
    <dbReference type="NCBI Taxonomy" id="1097667"/>
    <lineage>
        <taxon>Bacteria</taxon>
        <taxon>Bacillati</taxon>
        <taxon>Actinomycetota</taxon>
        <taxon>Thermoleophilia</taxon>
        <taxon>Solirubrobacterales</taxon>
        <taxon>Patulibacteraceae</taxon>
        <taxon>Patulibacter</taxon>
    </lineage>
</organism>
<dbReference type="InterPro" id="IPR025751">
    <property type="entry name" value="RsbRD_N_dom"/>
</dbReference>
<dbReference type="EMBL" id="AGUD01000206">
    <property type="protein sequence ID" value="EHN10680.1"/>
    <property type="molecule type" value="Genomic_DNA"/>
</dbReference>
<feature type="domain" description="CdaR GGDEF-like" evidence="4">
    <location>
        <begin position="190"/>
        <end position="292"/>
    </location>
</feature>
<comment type="similarity">
    <text evidence="1">Belongs to the CdaR family.</text>
</comment>
<evidence type="ECO:0000259" key="4">
    <source>
        <dbReference type="Pfam" id="PF17853"/>
    </source>
</evidence>
<dbReference type="Pfam" id="PF13556">
    <property type="entry name" value="HTH_30"/>
    <property type="match status" value="1"/>
</dbReference>
<gene>
    <name evidence="5" type="ORF">PAI11_24830</name>
</gene>
<evidence type="ECO:0000313" key="6">
    <source>
        <dbReference type="Proteomes" id="UP000005143"/>
    </source>
</evidence>
<evidence type="ECO:0000313" key="5">
    <source>
        <dbReference type="EMBL" id="EHN10680.1"/>
    </source>
</evidence>
<protein>
    <submittedName>
        <fullName evidence="5">Putativetranscriptional regulator</fullName>
    </submittedName>
</protein>
<dbReference type="Pfam" id="PF17853">
    <property type="entry name" value="GGDEF_2"/>
    <property type="match status" value="1"/>
</dbReference>
<comment type="caution">
    <text evidence="5">The sequence shown here is derived from an EMBL/GenBank/DDBJ whole genome shotgun (WGS) entry which is preliminary data.</text>
</comment>
<dbReference type="InterPro" id="IPR041522">
    <property type="entry name" value="CdaR_GGDEF"/>
</dbReference>
<evidence type="ECO:0000259" key="2">
    <source>
        <dbReference type="Pfam" id="PF13556"/>
    </source>
</evidence>
<dbReference type="InterPro" id="IPR042070">
    <property type="entry name" value="PucR_C-HTH_sf"/>
</dbReference>
<dbReference type="InterPro" id="IPR051448">
    <property type="entry name" value="CdaR-like_regulators"/>
</dbReference>
<evidence type="ECO:0000256" key="1">
    <source>
        <dbReference type="ARBA" id="ARBA00006754"/>
    </source>
</evidence>
<dbReference type="Pfam" id="PF14361">
    <property type="entry name" value="RsbRD_N"/>
    <property type="match status" value="1"/>
</dbReference>
<sequence>MVMATKSAGPVTSEQVLAKLRRRQRALVEAYMRELVPGYERHQKRLRDMHEAGELTISLLVQALSAGRPITRSELDFVRSYLRRALLRGATEGELVRAAQLWQRVLWDALEELAGPDGGALVARLSRPLIDYVDELSDAVSESVEEIQAARKLTAREGRSELLEDLLAGRPVAVGARLGALRACGLADADVLVLVVAARPLQPFPDPAAAAVAAVALAHAPGDAVEPLFAVRGDEVVVVRATPDPPQRLVDALTTAHEALTKDGIVLAVGVSTVHAGRAGVPAAYDEACLARERAPTTGGLLAIPALRPLEYLFLRGADATAWSLVPPAIREFVERDLAQAGLLVETLMAYLACDLNVKAAAERLHVHANTAHYRLAKIEELTACDLRDLDDLQELAIAVRLARHRAA</sequence>
<dbReference type="AlphaFoldDB" id="H0E6N3"/>
<dbReference type="Gene3D" id="1.10.10.2840">
    <property type="entry name" value="PucR C-terminal helix-turn-helix domain"/>
    <property type="match status" value="1"/>
</dbReference>
<reference evidence="5 6" key="1">
    <citation type="journal article" date="2013" name="Biodegradation">
        <title>Quantitative proteomic analysis of ibuprofen-degrading Patulibacter sp. strain I11.</title>
        <authorList>
            <person name="Almeida B."/>
            <person name="Kjeldal H."/>
            <person name="Lolas I."/>
            <person name="Knudsen A.D."/>
            <person name="Carvalho G."/>
            <person name="Nielsen K.L."/>
            <person name="Barreto Crespo M.T."/>
            <person name="Stensballe A."/>
            <person name="Nielsen J.L."/>
        </authorList>
    </citation>
    <scope>NUCLEOTIDE SEQUENCE [LARGE SCALE GENOMIC DNA]</scope>
    <source>
        <strain evidence="5 6">I11</strain>
    </source>
</reference>
<evidence type="ECO:0000259" key="3">
    <source>
        <dbReference type="Pfam" id="PF14361"/>
    </source>
</evidence>
<accession>H0E6N3</accession>
<keyword evidence="6" id="KW-1185">Reference proteome</keyword>
<dbReference type="InterPro" id="IPR025736">
    <property type="entry name" value="PucR_C-HTH_dom"/>
</dbReference>
<dbReference type="PANTHER" id="PTHR33744:SF1">
    <property type="entry name" value="DNA-BINDING TRANSCRIPTIONAL ACTIVATOR ADER"/>
    <property type="match status" value="1"/>
</dbReference>
<dbReference type="PATRIC" id="fig|1097667.3.peg.2465"/>
<feature type="domain" description="PucR C-terminal helix-turn-helix" evidence="2">
    <location>
        <begin position="344"/>
        <end position="401"/>
    </location>
</feature>
<dbReference type="Proteomes" id="UP000005143">
    <property type="component" value="Unassembled WGS sequence"/>
</dbReference>